<dbReference type="PANTHER" id="PTHR11165">
    <property type="entry name" value="SKP1"/>
    <property type="match status" value="1"/>
</dbReference>
<evidence type="ECO:0000259" key="4">
    <source>
        <dbReference type="Pfam" id="PF03931"/>
    </source>
</evidence>
<dbReference type="SMART" id="SM00512">
    <property type="entry name" value="Skp1"/>
    <property type="match status" value="1"/>
</dbReference>
<evidence type="ECO:0000256" key="3">
    <source>
        <dbReference type="ARBA" id="ARBA00022786"/>
    </source>
</evidence>
<protein>
    <recommendedName>
        <fullName evidence="4">SKP1 component POZ domain-containing protein</fullName>
    </recommendedName>
</protein>
<sequence>MASSSVTTSQESKILILKSSEGVEFQMEESIVVQSGTIKNMVEDDCTVFPLSSIDTKILIKIMEYMKKHVEKTDSNEDEIKTFNKEFEEADVHKEHAWAHEGEEFDESVD</sequence>
<evidence type="ECO:0000256" key="2">
    <source>
        <dbReference type="ARBA" id="ARBA00009993"/>
    </source>
</evidence>
<dbReference type="AlphaFoldDB" id="A0AAE1RWK2"/>
<dbReference type="InterPro" id="IPR016897">
    <property type="entry name" value="SKP1"/>
</dbReference>
<accession>A0AAE1RWK2</accession>
<keyword evidence="6" id="KW-1185">Reference proteome</keyword>
<evidence type="ECO:0000313" key="6">
    <source>
        <dbReference type="Proteomes" id="UP001291623"/>
    </source>
</evidence>
<dbReference type="Pfam" id="PF03931">
    <property type="entry name" value="Skp1_POZ"/>
    <property type="match status" value="1"/>
</dbReference>
<gene>
    <name evidence="5" type="ORF">RND71_022183</name>
</gene>
<dbReference type="SUPFAM" id="SSF54695">
    <property type="entry name" value="POZ domain"/>
    <property type="match status" value="1"/>
</dbReference>
<organism evidence="5 6">
    <name type="scientific">Anisodus tanguticus</name>
    <dbReference type="NCBI Taxonomy" id="243964"/>
    <lineage>
        <taxon>Eukaryota</taxon>
        <taxon>Viridiplantae</taxon>
        <taxon>Streptophyta</taxon>
        <taxon>Embryophyta</taxon>
        <taxon>Tracheophyta</taxon>
        <taxon>Spermatophyta</taxon>
        <taxon>Magnoliopsida</taxon>
        <taxon>eudicotyledons</taxon>
        <taxon>Gunneridae</taxon>
        <taxon>Pentapetalae</taxon>
        <taxon>asterids</taxon>
        <taxon>lamiids</taxon>
        <taxon>Solanales</taxon>
        <taxon>Solanaceae</taxon>
        <taxon>Solanoideae</taxon>
        <taxon>Hyoscyameae</taxon>
        <taxon>Anisodus</taxon>
    </lineage>
</organism>
<dbReference type="EMBL" id="JAVYJV010000011">
    <property type="protein sequence ID" value="KAK4359954.1"/>
    <property type="molecule type" value="Genomic_DNA"/>
</dbReference>
<proteinExistence type="inferred from homology"/>
<reference evidence="5" key="1">
    <citation type="submission" date="2023-12" db="EMBL/GenBank/DDBJ databases">
        <title>Genome assembly of Anisodus tanguticus.</title>
        <authorList>
            <person name="Wang Y.-J."/>
        </authorList>
    </citation>
    <scope>NUCLEOTIDE SEQUENCE</scope>
    <source>
        <strain evidence="5">KB-2021</strain>
        <tissue evidence="5">Leaf</tissue>
    </source>
</reference>
<feature type="domain" description="SKP1 component POZ" evidence="4">
    <location>
        <begin position="14"/>
        <end position="70"/>
    </location>
</feature>
<name>A0AAE1RWK2_9SOLA</name>
<dbReference type="Proteomes" id="UP001291623">
    <property type="component" value="Unassembled WGS sequence"/>
</dbReference>
<dbReference type="InterPro" id="IPR011333">
    <property type="entry name" value="SKP1/BTB/POZ_sf"/>
</dbReference>
<evidence type="ECO:0000313" key="5">
    <source>
        <dbReference type="EMBL" id="KAK4359954.1"/>
    </source>
</evidence>
<dbReference type="InterPro" id="IPR001232">
    <property type="entry name" value="SKP1-like"/>
</dbReference>
<keyword evidence="3" id="KW-0833">Ubl conjugation pathway</keyword>
<dbReference type="Gene3D" id="3.30.710.10">
    <property type="entry name" value="Potassium Channel Kv1.1, Chain A"/>
    <property type="match status" value="1"/>
</dbReference>
<evidence type="ECO:0000256" key="1">
    <source>
        <dbReference type="ARBA" id="ARBA00004906"/>
    </source>
</evidence>
<dbReference type="GO" id="GO:0006511">
    <property type="term" value="P:ubiquitin-dependent protein catabolic process"/>
    <property type="evidence" value="ECO:0007669"/>
    <property type="project" value="InterPro"/>
</dbReference>
<comment type="caution">
    <text evidence="5">The sequence shown here is derived from an EMBL/GenBank/DDBJ whole genome shotgun (WGS) entry which is preliminary data.</text>
</comment>
<comment type="pathway">
    <text evidence="1">Protein modification; protein ubiquitination.</text>
</comment>
<comment type="similarity">
    <text evidence="2">Belongs to the SKP1 family.</text>
</comment>
<dbReference type="GO" id="GO:0009867">
    <property type="term" value="P:jasmonic acid mediated signaling pathway"/>
    <property type="evidence" value="ECO:0007669"/>
    <property type="project" value="UniProtKB-ARBA"/>
</dbReference>
<dbReference type="InterPro" id="IPR016073">
    <property type="entry name" value="Skp1_comp_POZ"/>
</dbReference>